<dbReference type="GO" id="GO:0005829">
    <property type="term" value="C:cytosol"/>
    <property type="evidence" value="ECO:0007669"/>
    <property type="project" value="TreeGrafter"/>
</dbReference>
<name>A0A495XW20_9MICO</name>
<dbReference type="InterPro" id="IPR036412">
    <property type="entry name" value="HAD-like_sf"/>
</dbReference>
<keyword evidence="2" id="KW-1185">Reference proteome</keyword>
<dbReference type="InterPro" id="IPR006379">
    <property type="entry name" value="HAD-SF_hydro_IIB"/>
</dbReference>
<sequence length="266" mass="29030">MTLFCSDIDGTLLNPERTLSDRTVAAIRSTIDAGHTFVLCSSRMPASMRILEGLYDGNGTPMIAYNGGLVLRDDGAVALDVPIPKDEARELYAKCVQLHLHISAYVADDWYAWADDYWTRREANNTAVQPSRLSVHEYFTEQALIGGSPHKLMCMGEADLINRLSDVVASMKGLVSYRSKDTYLEIASIGCSKGDGVKSVAQTLDVPLSDVVFFGDNYNDLPAFKVVGTSVAVANGRPEVLAAATHTTARHHDDGVAQFLESWVLR</sequence>
<protein>
    <recommendedName>
        <fullName evidence="3">Cof subfamily protein (Haloacid dehalogenase superfamily)/HAD superfamily hydrolase (TIGR01484 family)</fullName>
    </recommendedName>
</protein>
<dbReference type="NCBIfam" id="TIGR01484">
    <property type="entry name" value="HAD-SF-IIB"/>
    <property type="match status" value="1"/>
</dbReference>
<comment type="caution">
    <text evidence="1">The sequence shown here is derived from an EMBL/GenBank/DDBJ whole genome shotgun (WGS) entry which is preliminary data.</text>
</comment>
<dbReference type="RefSeq" id="WP_170165674.1">
    <property type="nucleotide sequence ID" value="NZ_RBXT01000001.1"/>
</dbReference>
<dbReference type="Gene3D" id="3.30.1240.10">
    <property type="match status" value="1"/>
</dbReference>
<evidence type="ECO:0000313" key="2">
    <source>
        <dbReference type="Proteomes" id="UP000278440"/>
    </source>
</evidence>
<dbReference type="AlphaFoldDB" id="A0A495XW20"/>
<dbReference type="CDD" id="cd07516">
    <property type="entry name" value="HAD_Pase"/>
    <property type="match status" value="1"/>
</dbReference>
<evidence type="ECO:0000313" key="1">
    <source>
        <dbReference type="EMBL" id="RKT76663.1"/>
    </source>
</evidence>
<gene>
    <name evidence="1" type="ORF">DFJ68_0059</name>
</gene>
<dbReference type="PANTHER" id="PTHR10000:SF8">
    <property type="entry name" value="HAD SUPERFAMILY HYDROLASE-LIKE, TYPE 3"/>
    <property type="match status" value="1"/>
</dbReference>
<dbReference type="NCBIfam" id="TIGR00099">
    <property type="entry name" value="Cof-subfamily"/>
    <property type="match status" value="1"/>
</dbReference>
<dbReference type="Gene3D" id="3.40.50.1000">
    <property type="entry name" value="HAD superfamily/HAD-like"/>
    <property type="match status" value="1"/>
</dbReference>
<dbReference type="GO" id="GO:0000287">
    <property type="term" value="F:magnesium ion binding"/>
    <property type="evidence" value="ECO:0007669"/>
    <property type="project" value="TreeGrafter"/>
</dbReference>
<dbReference type="InterPro" id="IPR000150">
    <property type="entry name" value="Cof"/>
</dbReference>
<dbReference type="GO" id="GO:0016791">
    <property type="term" value="F:phosphatase activity"/>
    <property type="evidence" value="ECO:0007669"/>
    <property type="project" value="TreeGrafter"/>
</dbReference>
<evidence type="ECO:0008006" key="3">
    <source>
        <dbReference type="Google" id="ProtNLM"/>
    </source>
</evidence>
<dbReference type="SUPFAM" id="SSF56784">
    <property type="entry name" value="HAD-like"/>
    <property type="match status" value="1"/>
</dbReference>
<organism evidence="1 2">
    <name type="scientific">Terracoccus luteus</name>
    <dbReference type="NCBI Taxonomy" id="53356"/>
    <lineage>
        <taxon>Bacteria</taxon>
        <taxon>Bacillati</taxon>
        <taxon>Actinomycetota</taxon>
        <taxon>Actinomycetes</taxon>
        <taxon>Micrococcales</taxon>
        <taxon>Intrasporangiaceae</taxon>
        <taxon>Terracoccus</taxon>
    </lineage>
</organism>
<dbReference type="PROSITE" id="PS01228">
    <property type="entry name" value="COF_1"/>
    <property type="match status" value="1"/>
</dbReference>
<dbReference type="PANTHER" id="PTHR10000">
    <property type="entry name" value="PHOSPHOSERINE PHOSPHATASE"/>
    <property type="match status" value="1"/>
</dbReference>
<dbReference type="Pfam" id="PF08282">
    <property type="entry name" value="Hydrolase_3"/>
    <property type="match status" value="1"/>
</dbReference>
<reference evidence="1 2" key="1">
    <citation type="submission" date="2018-10" db="EMBL/GenBank/DDBJ databases">
        <title>Sequencing the genomes of 1000 actinobacteria strains.</title>
        <authorList>
            <person name="Klenk H.-P."/>
        </authorList>
    </citation>
    <scope>NUCLEOTIDE SEQUENCE [LARGE SCALE GENOMIC DNA]</scope>
    <source>
        <strain evidence="1 2">DSM 44267</strain>
    </source>
</reference>
<dbReference type="InterPro" id="IPR023214">
    <property type="entry name" value="HAD_sf"/>
</dbReference>
<dbReference type="EMBL" id="RBXT01000001">
    <property type="protein sequence ID" value="RKT76663.1"/>
    <property type="molecule type" value="Genomic_DNA"/>
</dbReference>
<dbReference type="Proteomes" id="UP000278440">
    <property type="component" value="Unassembled WGS sequence"/>
</dbReference>
<dbReference type="SFLD" id="SFLDS00003">
    <property type="entry name" value="Haloacid_Dehalogenase"/>
    <property type="match status" value="1"/>
</dbReference>
<proteinExistence type="predicted"/>
<accession>A0A495XW20</accession>
<dbReference type="SFLD" id="SFLDG01140">
    <property type="entry name" value="C2.B:_Phosphomannomutase_and_P"/>
    <property type="match status" value="1"/>
</dbReference>